<name>A0A084SJ11_9BACT</name>
<dbReference type="AlphaFoldDB" id="A0A084SJ11"/>
<organism evidence="1 2">
    <name type="scientific">Archangium violaceum Cb vi76</name>
    <dbReference type="NCBI Taxonomy" id="1406225"/>
    <lineage>
        <taxon>Bacteria</taxon>
        <taxon>Pseudomonadati</taxon>
        <taxon>Myxococcota</taxon>
        <taxon>Myxococcia</taxon>
        <taxon>Myxococcales</taxon>
        <taxon>Cystobacterineae</taxon>
        <taxon>Archangiaceae</taxon>
        <taxon>Archangium</taxon>
    </lineage>
</organism>
<reference evidence="1 2" key="1">
    <citation type="submission" date="2014-07" db="EMBL/GenBank/DDBJ databases">
        <title>Draft Genome Sequence of Gephyronic Acid Producer, Cystobacter violaceus Strain Cb vi76.</title>
        <authorList>
            <person name="Stevens D.C."/>
            <person name="Young J."/>
            <person name="Carmichael R."/>
            <person name="Tan J."/>
            <person name="Taylor R.E."/>
        </authorList>
    </citation>
    <scope>NUCLEOTIDE SEQUENCE [LARGE SCALE GENOMIC DNA]</scope>
    <source>
        <strain evidence="1 2">Cb vi76</strain>
    </source>
</reference>
<evidence type="ECO:0000313" key="1">
    <source>
        <dbReference type="EMBL" id="KFA88446.1"/>
    </source>
</evidence>
<protein>
    <submittedName>
        <fullName evidence="1">Uncharacterized protein</fullName>
    </submittedName>
</protein>
<comment type="caution">
    <text evidence="1">The sequence shown here is derived from an EMBL/GenBank/DDBJ whole genome shotgun (WGS) entry which is preliminary data.</text>
</comment>
<dbReference type="Proteomes" id="UP000028547">
    <property type="component" value="Unassembled WGS sequence"/>
</dbReference>
<proteinExistence type="predicted"/>
<dbReference type="RefSeq" id="WP_043408670.1">
    <property type="nucleotide sequence ID" value="NZ_JPMI01000291.1"/>
</dbReference>
<sequence length="132" mass="15431">MTGKRIVKEEPIPEEWRGRRVGLMDALLYARKQILMKRGLWFATGFDTVESLFSFILGWASNTQFNGGQEQEWEEFLEWLDEVKHELPLEGWHVKYLRDCDGDHERAALKFLDFAAEFVALRRKTPESQGPG</sequence>
<accession>A0A084SJ11</accession>
<dbReference type="EMBL" id="JPMI01000291">
    <property type="protein sequence ID" value="KFA88446.1"/>
    <property type="molecule type" value="Genomic_DNA"/>
</dbReference>
<gene>
    <name evidence="1" type="ORF">Q664_41225</name>
</gene>
<evidence type="ECO:0000313" key="2">
    <source>
        <dbReference type="Proteomes" id="UP000028547"/>
    </source>
</evidence>